<dbReference type="eggNOG" id="ENOG502Z82Y">
    <property type="taxonomic scope" value="Bacteria"/>
</dbReference>
<organism evidence="2 3">
    <name type="scientific">Oligella urethralis DNF00040</name>
    <dbReference type="NCBI Taxonomy" id="1401065"/>
    <lineage>
        <taxon>Bacteria</taxon>
        <taxon>Pseudomonadati</taxon>
        <taxon>Pseudomonadota</taxon>
        <taxon>Betaproteobacteria</taxon>
        <taxon>Burkholderiales</taxon>
        <taxon>Alcaligenaceae</taxon>
        <taxon>Oligella</taxon>
    </lineage>
</organism>
<proteinExistence type="predicted"/>
<feature type="transmembrane region" description="Helical" evidence="1">
    <location>
        <begin position="209"/>
        <end position="233"/>
    </location>
</feature>
<reference evidence="2 3" key="1">
    <citation type="submission" date="2014-07" db="EMBL/GenBank/DDBJ databases">
        <authorList>
            <person name="McCorrison J."/>
            <person name="Sanka R."/>
            <person name="Torralba M."/>
            <person name="Gillis M."/>
            <person name="Haft D.H."/>
            <person name="Methe B."/>
            <person name="Sutton G."/>
            <person name="Nelson K.E."/>
        </authorList>
    </citation>
    <scope>NUCLEOTIDE SEQUENCE [LARGE SCALE GENOMIC DNA]</scope>
    <source>
        <strain evidence="2 3">DNF00040</strain>
    </source>
</reference>
<protein>
    <submittedName>
        <fullName evidence="2">Uncharacterized protein</fullName>
    </submittedName>
</protein>
<evidence type="ECO:0000256" key="1">
    <source>
        <dbReference type="SAM" id="Phobius"/>
    </source>
</evidence>
<feature type="transmembrane region" description="Helical" evidence="1">
    <location>
        <begin position="183"/>
        <end position="202"/>
    </location>
</feature>
<evidence type="ECO:0000313" key="2">
    <source>
        <dbReference type="EMBL" id="KGF25228.1"/>
    </source>
</evidence>
<accession>A0A095YS69</accession>
<comment type="caution">
    <text evidence="2">The sequence shown here is derived from an EMBL/GenBank/DDBJ whole genome shotgun (WGS) entry which is preliminary data.</text>
</comment>
<keyword evidence="3" id="KW-1185">Reference proteome</keyword>
<dbReference type="Proteomes" id="UP000029629">
    <property type="component" value="Unassembled WGS sequence"/>
</dbReference>
<feature type="transmembrane region" description="Helical" evidence="1">
    <location>
        <begin position="152"/>
        <end position="171"/>
    </location>
</feature>
<dbReference type="OrthoDB" id="9134097at2"/>
<sequence length="234" mass="24708">MSQVYDRSLLEGSLSQMESVAMNFAHRFINDGKVRMSYINQTRKLAQEYRAKVSSGAITAEEAAKQVQGIRNQILEAQRLRTSDVGKAIAVKLKKTGLTLSELTDKYAKSMFGKSFLNLSAENQNRVYLEIIESSGRPRPSMNAEASKYSKLGRGLLVVTIGVAVYNIAVAEDKVTATAREGVIIGGGFAGGAAGGAVAGLASGPGAPVCVTIGVFVGGALGALGADFTFGWFF</sequence>
<dbReference type="RefSeq" id="WP_036561174.1">
    <property type="nucleotide sequence ID" value="NZ_JRNI01000105.1"/>
</dbReference>
<keyword evidence="1" id="KW-0812">Transmembrane</keyword>
<name>A0A095YS69_9BURK</name>
<evidence type="ECO:0000313" key="3">
    <source>
        <dbReference type="Proteomes" id="UP000029629"/>
    </source>
</evidence>
<keyword evidence="1" id="KW-0472">Membrane</keyword>
<dbReference type="AlphaFoldDB" id="A0A095YS69"/>
<gene>
    <name evidence="2" type="ORF">HMPREF2130_11445</name>
</gene>
<dbReference type="EMBL" id="JRNI01000105">
    <property type="protein sequence ID" value="KGF25228.1"/>
    <property type="molecule type" value="Genomic_DNA"/>
</dbReference>
<keyword evidence="1" id="KW-1133">Transmembrane helix</keyword>